<evidence type="ECO:0000256" key="5">
    <source>
        <dbReference type="ARBA" id="ARBA00022840"/>
    </source>
</evidence>
<sequence>MKTIAILGECMIELNGKPFGDMQQTFGGDTLNAAVYLSRSCQALGASQPVQVQYVTAMGTDPLSNGMVARWQQEGVGTDFVLTDETRTPGLYLIQLDDQGERTFLYWRNQSAARYLLQHAQFERVAESLKQVDMVFVSGISLAILPEQDRIQLVELLSRLRESGVEIAFDSNFRPALWPQDKLQTVQACYQAMYQTTDMALVTFDDEQLIWGDVTAYGTIKRLQAQGVKNVVVKLGAEGCLVADTDQPAPYSVATTPVENVIDTTSAGDSFNGGFLATYLSDGNIKQACMNGNTLAGTVIQHKGAIIPRLATNAAIAQFRK</sequence>
<name>A0AAQ2Y494_9VIBR</name>
<protein>
    <recommendedName>
        <fullName evidence="12">2-dehydro-3-deoxygluconokinase</fullName>
        <ecNumber evidence="11">2.7.1.45</ecNumber>
    </recommendedName>
    <alternativeName>
        <fullName evidence="13">2-keto-3-deoxygluconokinase</fullName>
    </alternativeName>
    <alternativeName>
        <fullName evidence="14">3-deoxy-2-oxo-D-gluconate kinase</fullName>
    </alternativeName>
    <alternativeName>
        <fullName evidence="8">KDG kinase</fullName>
    </alternativeName>
</protein>
<organism evidence="16 17">
    <name type="scientific">Vibrio campbellii</name>
    <dbReference type="NCBI Taxonomy" id="680"/>
    <lineage>
        <taxon>Bacteria</taxon>
        <taxon>Pseudomonadati</taxon>
        <taxon>Pseudomonadota</taxon>
        <taxon>Gammaproteobacteria</taxon>
        <taxon>Vibrionales</taxon>
        <taxon>Vibrionaceae</taxon>
        <taxon>Vibrio</taxon>
    </lineage>
</organism>
<dbReference type="Gene3D" id="3.40.1190.20">
    <property type="match status" value="1"/>
</dbReference>
<evidence type="ECO:0000313" key="17">
    <source>
        <dbReference type="Proteomes" id="UP001219537"/>
    </source>
</evidence>
<dbReference type="FunFam" id="3.40.1190.20:FF:000011">
    <property type="entry name" value="2-dehydro-3-deoxygluconokinase, putative"/>
    <property type="match status" value="1"/>
</dbReference>
<dbReference type="CDD" id="cd01166">
    <property type="entry name" value="KdgK"/>
    <property type="match status" value="1"/>
</dbReference>
<dbReference type="Proteomes" id="UP001219537">
    <property type="component" value="Chromosome 2"/>
</dbReference>
<evidence type="ECO:0000256" key="13">
    <source>
        <dbReference type="ARBA" id="ARBA00075711"/>
    </source>
</evidence>
<evidence type="ECO:0000256" key="4">
    <source>
        <dbReference type="ARBA" id="ARBA00022777"/>
    </source>
</evidence>
<evidence type="ECO:0000256" key="10">
    <source>
        <dbReference type="ARBA" id="ARBA00054997"/>
    </source>
</evidence>
<dbReference type="Pfam" id="PF00294">
    <property type="entry name" value="PfkB"/>
    <property type="match status" value="1"/>
</dbReference>
<dbReference type="EMBL" id="CP117989">
    <property type="protein sequence ID" value="WDG11306.1"/>
    <property type="molecule type" value="Genomic_DNA"/>
</dbReference>
<dbReference type="PROSITE" id="PS00584">
    <property type="entry name" value="PFKB_KINASES_2"/>
    <property type="match status" value="1"/>
</dbReference>
<evidence type="ECO:0000256" key="3">
    <source>
        <dbReference type="ARBA" id="ARBA00022741"/>
    </source>
</evidence>
<comment type="similarity">
    <text evidence="1">Belongs to the carbohydrate kinase PfkB family.</text>
</comment>
<accession>A0AAQ2Y494</accession>
<reference evidence="16" key="1">
    <citation type="submission" date="2023-02" db="EMBL/GenBank/DDBJ databases">
        <title>Isolation, identification, and genome analysis of Vibrio campbellii in the Penaeus vannamei larvae stage.</title>
        <authorList>
            <person name="Huang T."/>
            <person name="Zhang B."/>
        </authorList>
    </citation>
    <scope>NUCLEOTIDE SEQUENCE</scope>
    <source>
        <strain evidence="16">20220413_1</strain>
    </source>
</reference>
<dbReference type="InterPro" id="IPR011611">
    <property type="entry name" value="PfkB_dom"/>
</dbReference>
<dbReference type="InterPro" id="IPR002173">
    <property type="entry name" value="Carboh/pur_kinase_PfkB_CS"/>
</dbReference>
<dbReference type="GO" id="GO:0005524">
    <property type="term" value="F:ATP binding"/>
    <property type="evidence" value="ECO:0007669"/>
    <property type="project" value="UniProtKB-KW"/>
</dbReference>
<dbReference type="GO" id="GO:0042840">
    <property type="term" value="P:D-glucuronate catabolic process"/>
    <property type="evidence" value="ECO:0007669"/>
    <property type="project" value="TreeGrafter"/>
</dbReference>
<evidence type="ECO:0000313" key="16">
    <source>
        <dbReference type="EMBL" id="WDG11306.1"/>
    </source>
</evidence>
<comment type="catalytic activity">
    <reaction evidence="9">
        <text>2-dehydro-3-deoxy-D-gluconate + ATP = 2-dehydro-3-deoxy-6-phospho-D-gluconate + ADP + H(+)</text>
        <dbReference type="Rhea" id="RHEA:14797"/>
        <dbReference type="ChEBI" id="CHEBI:15378"/>
        <dbReference type="ChEBI" id="CHEBI:30616"/>
        <dbReference type="ChEBI" id="CHEBI:57569"/>
        <dbReference type="ChEBI" id="CHEBI:57990"/>
        <dbReference type="ChEBI" id="CHEBI:456216"/>
        <dbReference type="EC" id="2.7.1.45"/>
    </reaction>
</comment>
<evidence type="ECO:0000256" key="6">
    <source>
        <dbReference type="ARBA" id="ARBA00023277"/>
    </source>
</evidence>
<gene>
    <name evidence="16" type="ORF">PUN50_18770</name>
</gene>
<proteinExistence type="inferred from homology"/>
<keyword evidence="6" id="KW-0119">Carbohydrate metabolism</keyword>
<evidence type="ECO:0000256" key="8">
    <source>
        <dbReference type="ARBA" id="ARBA00044254"/>
    </source>
</evidence>
<keyword evidence="3" id="KW-0547">Nucleotide-binding</keyword>
<evidence type="ECO:0000256" key="7">
    <source>
        <dbReference type="ARBA" id="ARBA00043951"/>
    </source>
</evidence>
<comment type="pathway">
    <text evidence="7">Carbohydrate acid metabolism; 2-dehydro-3-deoxy-D-gluconate degradation; D-glyceraldehyde 3-phosphate and pyruvate from 2-dehydro-3-deoxy-D-gluconate: step 1/2.</text>
</comment>
<keyword evidence="5" id="KW-0067">ATP-binding</keyword>
<dbReference type="EC" id="2.7.1.45" evidence="11"/>
<dbReference type="InterPro" id="IPR050306">
    <property type="entry name" value="PfkB_Carbo_kinase"/>
</dbReference>
<keyword evidence="2" id="KW-0808">Transferase</keyword>
<feature type="domain" description="Carbohydrate kinase PfkB" evidence="15">
    <location>
        <begin position="1"/>
        <end position="308"/>
    </location>
</feature>
<keyword evidence="4 16" id="KW-0418">Kinase</keyword>
<dbReference type="GO" id="GO:0008673">
    <property type="term" value="F:2-dehydro-3-deoxygluconokinase activity"/>
    <property type="evidence" value="ECO:0007669"/>
    <property type="project" value="UniProtKB-EC"/>
</dbReference>
<evidence type="ECO:0000256" key="9">
    <source>
        <dbReference type="ARBA" id="ARBA00050729"/>
    </source>
</evidence>
<evidence type="ECO:0000259" key="15">
    <source>
        <dbReference type="Pfam" id="PF00294"/>
    </source>
</evidence>
<dbReference type="GO" id="GO:0005829">
    <property type="term" value="C:cytosol"/>
    <property type="evidence" value="ECO:0007669"/>
    <property type="project" value="TreeGrafter"/>
</dbReference>
<dbReference type="RefSeq" id="WP_274291859.1">
    <property type="nucleotide sequence ID" value="NZ_CP117989.1"/>
</dbReference>
<dbReference type="AlphaFoldDB" id="A0AAQ2Y494"/>
<evidence type="ECO:0000256" key="11">
    <source>
        <dbReference type="ARBA" id="ARBA00066369"/>
    </source>
</evidence>
<dbReference type="InterPro" id="IPR029056">
    <property type="entry name" value="Ribokinase-like"/>
</dbReference>
<evidence type="ECO:0000256" key="14">
    <source>
        <dbReference type="ARBA" id="ARBA00080545"/>
    </source>
</evidence>
<evidence type="ECO:0000256" key="2">
    <source>
        <dbReference type="ARBA" id="ARBA00022679"/>
    </source>
</evidence>
<evidence type="ECO:0000256" key="1">
    <source>
        <dbReference type="ARBA" id="ARBA00010688"/>
    </source>
</evidence>
<dbReference type="SUPFAM" id="SSF53613">
    <property type="entry name" value="Ribokinase-like"/>
    <property type="match status" value="1"/>
</dbReference>
<evidence type="ECO:0000256" key="12">
    <source>
        <dbReference type="ARBA" id="ARBA00067931"/>
    </source>
</evidence>
<comment type="function">
    <text evidence="10">Catalyzes the phosphorylation of 2-keto-3-deoxygluconate (KDG) to produce 2-keto-3-deoxy-6-phosphogluconate (KDPG).</text>
</comment>
<dbReference type="GO" id="GO:0006974">
    <property type="term" value="P:DNA damage response"/>
    <property type="evidence" value="ECO:0007669"/>
    <property type="project" value="TreeGrafter"/>
</dbReference>
<dbReference type="GO" id="GO:0019698">
    <property type="term" value="P:D-galacturonate catabolic process"/>
    <property type="evidence" value="ECO:0007669"/>
    <property type="project" value="TreeGrafter"/>
</dbReference>
<dbReference type="PANTHER" id="PTHR43085">
    <property type="entry name" value="HEXOKINASE FAMILY MEMBER"/>
    <property type="match status" value="1"/>
</dbReference>
<dbReference type="PANTHER" id="PTHR43085:SF15">
    <property type="entry name" value="2-DEHYDRO-3-DEOXYGLUCONOKINASE"/>
    <property type="match status" value="1"/>
</dbReference>